<evidence type="ECO:0000313" key="1">
    <source>
        <dbReference type="EMBL" id="GKX67886.1"/>
    </source>
</evidence>
<gene>
    <name evidence="1" type="ORF">rsdtw13_31440</name>
</gene>
<dbReference type="EMBL" id="BROD01000001">
    <property type="protein sequence ID" value="GKX67886.1"/>
    <property type="molecule type" value="Genomic_DNA"/>
</dbReference>
<protein>
    <submittedName>
        <fullName evidence="1">TIGR03943 family protein</fullName>
    </submittedName>
</protein>
<organism evidence="1 2">
    <name type="scientific">Inconstantimicrobium mannanitabidum</name>
    <dbReference type="NCBI Taxonomy" id="1604901"/>
    <lineage>
        <taxon>Bacteria</taxon>
        <taxon>Bacillati</taxon>
        <taxon>Bacillota</taxon>
        <taxon>Clostridia</taxon>
        <taxon>Eubacteriales</taxon>
        <taxon>Clostridiaceae</taxon>
        <taxon>Inconstantimicrobium</taxon>
    </lineage>
</organism>
<comment type="caution">
    <text evidence="1">The sequence shown here is derived from an EMBL/GenBank/DDBJ whole genome shotgun (WGS) entry which is preliminary data.</text>
</comment>
<name>A0ACB5RFL7_9CLOT</name>
<evidence type="ECO:0000313" key="2">
    <source>
        <dbReference type="Proteomes" id="UP001058074"/>
    </source>
</evidence>
<reference evidence="1" key="1">
    <citation type="journal article" date="2025" name="Int. J. Syst. Evol. Microbiol.">
        <title>Inconstantimicrobium mannanitabidum sp. nov., a novel member of the family Clostridiaceae isolated from anoxic soil under the treatment of reductive soil disinfestation.</title>
        <authorList>
            <person name="Ueki A."/>
            <person name="Tonouchi A."/>
            <person name="Honma S."/>
            <person name="Kaku N."/>
            <person name="Ueki K."/>
        </authorList>
    </citation>
    <scope>NUCLEOTIDE SEQUENCE</scope>
    <source>
        <strain evidence="1">TW13</strain>
    </source>
</reference>
<accession>A0ACB5RFL7</accession>
<sequence length="278" mass="32086">MKRKINLEVLIEIIILFTIANILFFSVVFDKAKYYVHPRLNIYIIFSAFFLLILGSFMMLYLFKPKHSVNYSKYIIVVIPIVTTFIIPMGISNNNSVDFFKSSVNVYTGKSNINNSNQDTNIEVNSQNQQSSNVSSGSNYDQAYYNDNIKEKSINVDSNGIIVINDDDYMKWYLDINKNVNKYEGKTIQFKGQVLRIKEFKNNEFVPARKAMVCCAADLQPCGILCRYKSASNFRNNEWVVVTAKIHVEKYDGEIMPIIYADKVSKTQAPKSEYVYFK</sequence>
<keyword evidence="2" id="KW-1185">Reference proteome</keyword>
<proteinExistence type="predicted"/>
<dbReference type="Proteomes" id="UP001058074">
    <property type="component" value="Unassembled WGS sequence"/>
</dbReference>